<protein>
    <submittedName>
        <fullName evidence="2">Uncharacterized protein</fullName>
    </submittedName>
</protein>
<keyword evidence="1" id="KW-1133">Transmembrane helix</keyword>
<accession>A0AAD5Y0H2</accession>
<evidence type="ECO:0000313" key="2">
    <source>
        <dbReference type="EMBL" id="KAJ3224840.1"/>
    </source>
</evidence>
<feature type="transmembrane region" description="Helical" evidence="1">
    <location>
        <begin position="206"/>
        <end position="229"/>
    </location>
</feature>
<organism evidence="2 3">
    <name type="scientific">Clydaea vesicula</name>
    <dbReference type="NCBI Taxonomy" id="447962"/>
    <lineage>
        <taxon>Eukaryota</taxon>
        <taxon>Fungi</taxon>
        <taxon>Fungi incertae sedis</taxon>
        <taxon>Chytridiomycota</taxon>
        <taxon>Chytridiomycota incertae sedis</taxon>
        <taxon>Chytridiomycetes</taxon>
        <taxon>Lobulomycetales</taxon>
        <taxon>Lobulomycetaceae</taxon>
        <taxon>Clydaea</taxon>
    </lineage>
</organism>
<keyword evidence="1" id="KW-0812">Transmembrane</keyword>
<feature type="transmembrane region" description="Helical" evidence="1">
    <location>
        <begin position="136"/>
        <end position="156"/>
    </location>
</feature>
<feature type="transmembrane region" description="Helical" evidence="1">
    <location>
        <begin position="176"/>
        <end position="200"/>
    </location>
</feature>
<evidence type="ECO:0000313" key="3">
    <source>
        <dbReference type="Proteomes" id="UP001211065"/>
    </source>
</evidence>
<keyword evidence="3" id="KW-1185">Reference proteome</keyword>
<dbReference type="EMBL" id="JADGJW010000079">
    <property type="protein sequence ID" value="KAJ3224840.1"/>
    <property type="molecule type" value="Genomic_DNA"/>
</dbReference>
<reference evidence="2" key="1">
    <citation type="submission" date="2020-05" db="EMBL/GenBank/DDBJ databases">
        <title>Phylogenomic resolution of chytrid fungi.</title>
        <authorList>
            <person name="Stajich J.E."/>
            <person name="Amses K."/>
            <person name="Simmons R."/>
            <person name="Seto K."/>
            <person name="Myers J."/>
            <person name="Bonds A."/>
            <person name="Quandt C.A."/>
            <person name="Barry K."/>
            <person name="Liu P."/>
            <person name="Grigoriev I."/>
            <person name="Longcore J.E."/>
            <person name="James T.Y."/>
        </authorList>
    </citation>
    <scope>NUCLEOTIDE SEQUENCE</scope>
    <source>
        <strain evidence="2">JEL0476</strain>
    </source>
</reference>
<name>A0AAD5Y0H2_9FUNG</name>
<sequence>MILIGIQLLQITSFILQFRNYKIEDENAKYKINTSDVRYSFFRDDYNFFLTNIIGIIMWFTFVAVIYMDVDRFVKMEMILINSFKHKLINIVRIFSIILTMAYIIFEIVDSSTNRYIRLSEHVFLEKEPSRENFHLAYNMFGVAMTFWFSGLDLYFGVKMVKMVILSKRSERKDKWVYIVLLALVTLMDVAAAVLLMFQLNKAMNHIAVSFVACHYQFSNILLILIGSFTKQNRRKKCKLRNPSIVTQLSDVSYHEEAPESLTS</sequence>
<comment type="caution">
    <text evidence="2">The sequence shown here is derived from an EMBL/GenBank/DDBJ whole genome shotgun (WGS) entry which is preliminary data.</text>
</comment>
<evidence type="ECO:0000256" key="1">
    <source>
        <dbReference type="SAM" id="Phobius"/>
    </source>
</evidence>
<feature type="transmembrane region" description="Helical" evidence="1">
    <location>
        <begin position="88"/>
        <end position="106"/>
    </location>
</feature>
<proteinExistence type="predicted"/>
<dbReference type="Proteomes" id="UP001211065">
    <property type="component" value="Unassembled WGS sequence"/>
</dbReference>
<dbReference type="AlphaFoldDB" id="A0AAD5Y0H2"/>
<feature type="transmembrane region" description="Helical" evidence="1">
    <location>
        <begin position="46"/>
        <end position="67"/>
    </location>
</feature>
<keyword evidence="1" id="KW-0472">Membrane</keyword>
<gene>
    <name evidence="2" type="ORF">HK099_007777</name>
</gene>